<reference evidence="11" key="1">
    <citation type="submission" date="2016-06" db="EMBL/GenBank/DDBJ databases">
        <title>Four novel species of enterococci isolated from chicken manure.</title>
        <authorList>
            <person name="Van Tyne D."/>
        </authorList>
    </citation>
    <scope>NUCLEOTIDE SEQUENCE [LARGE SCALE GENOMIC DNA]</scope>
    <source>
        <strain evidence="11">JM9A</strain>
    </source>
</reference>
<evidence type="ECO:0000256" key="6">
    <source>
        <dbReference type="ARBA" id="ARBA00022989"/>
    </source>
</evidence>
<evidence type="ECO:0000256" key="1">
    <source>
        <dbReference type="ARBA" id="ARBA00004651"/>
    </source>
</evidence>
<dbReference type="EMBL" id="MAEI02000001">
    <property type="protein sequence ID" value="MEO1781717.1"/>
    <property type="molecule type" value="Genomic_DNA"/>
</dbReference>
<dbReference type="PANTHER" id="PTHR33989:SF4">
    <property type="entry name" value="PTS SYSTEM N,N'-DIACETYLCHITOBIOSE-SPECIFIC EIIC COMPONENT"/>
    <property type="match status" value="1"/>
</dbReference>
<feature type="transmembrane region" description="Helical" evidence="8">
    <location>
        <begin position="406"/>
        <end position="429"/>
    </location>
</feature>
<proteinExistence type="predicted"/>
<dbReference type="PROSITE" id="PS51105">
    <property type="entry name" value="PTS_EIIC_TYPE_3"/>
    <property type="match status" value="1"/>
</dbReference>
<feature type="transmembrane region" description="Helical" evidence="8">
    <location>
        <begin position="193"/>
        <end position="211"/>
    </location>
</feature>
<evidence type="ECO:0000256" key="7">
    <source>
        <dbReference type="ARBA" id="ARBA00023136"/>
    </source>
</evidence>
<feature type="transmembrane region" description="Helical" evidence="8">
    <location>
        <begin position="31"/>
        <end position="52"/>
    </location>
</feature>
<evidence type="ECO:0000256" key="4">
    <source>
        <dbReference type="ARBA" id="ARBA00022597"/>
    </source>
</evidence>
<evidence type="ECO:0000256" key="2">
    <source>
        <dbReference type="ARBA" id="ARBA00022448"/>
    </source>
</evidence>
<feature type="transmembrane region" description="Helical" evidence="8">
    <location>
        <begin position="231"/>
        <end position="252"/>
    </location>
</feature>
<feature type="transmembrane region" description="Helical" evidence="8">
    <location>
        <begin position="355"/>
        <end position="376"/>
    </location>
</feature>
<reference evidence="10 11" key="2">
    <citation type="submission" date="2024-02" db="EMBL/GenBank/DDBJ databases">
        <title>The Genome Sequence of Enterococcus diestrammenae JM9A.</title>
        <authorList>
            <person name="Earl A."/>
            <person name="Manson A."/>
            <person name="Gilmore M."/>
            <person name="Sanders J."/>
            <person name="Shea T."/>
            <person name="Howe W."/>
            <person name="Livny J."/>
            <person name="Cuomo C."/>
            <person name="Neafsey D."/>
            <person name="Birren B."/>
        </authorList>
    </citation>
    <scope>NUCLEOTIDE SEQUENCE [LARGE SCALE GENOMIC DNA]</scope>
    <source>
        <strain evidence="10 11">JM9A</strain>
    </source>
</reference>
<keyword evidence="11" id="KW-1185">Reference proteome</keyword>
<keyword evidence="5 8" id="KW-0812">Transmembrane</keyword>
<feature type="domain" description="PTS EIIC type-3" evidence="9">
    <location>
        <begin position="8"/>
        <end position="480"/>
    </location>
</feature>
<feature type="transmembrane region" description="Helical" evidence="8">
    <location>
        <begin position="80"/>
        <end position="99"/>
    </location>
</feature>
<evidence type="ECO:0000259" key="9">
    <source>
        <dbReference type="PROSITE" id="PS51105"/>
    </source>
</evidence>
<dbReference type="InterPro" id="IPR051088">
    <property type="entry name" value="PTS_Sugar-EIIC/EIIB"/>
</dbReference>
<organism evidence="10 11">
    <name type="scientific">Enterococcus diestrammenae</name>
    <dbReference type="NCBI Taxonomy" id="1155073"/>
    <lineage>
        <taxon>Bacteria</taxon>
        <taxon>Bacillati</taxon>
        <taxon>Bacillota</taxon>
        <taxon>Bacilli</taxon>
        <taxon>Lactobacillales</taxon>
        <taxon>Enterococcaceae</taxon>
        <taxon>Enterococcus</taxon>
    </lineage>
</organism>
<feature type="transmembrane region" description="Helical" evidence="8">
    <location>
        <begin position="464"/>
        <end position="484"/>
    </location>
</feature>
<keyword evidence="4" id="KW-0762">Sugar transport</keyword>
<keyword evidence="2" id="KW-0813">Transport</keyword>
<name>A0ABV0F157_9ENTE</name>
<dbReference type="RefSeq" id="WP_161868434.1">
    <property type="nucleotide sequence ID" value="NZ_JAQFAM010000012.1"/>
</dbReference>
<evidence type="ECO:0000256" key="3">
    <source>
        <dbReference type="ARBA" id="ARBA00022475"/>
    </source>
</evidence>
<comment type="subcellular location">
    <subcellularLocation>
        <location evidence="1">Cell membrane</location>
        <topology evidence="1">Multi-pass membrane protein</topology>
    </subcellularLocation>
</comment>
<accession>A0ABV0F157</accession>
<dbReference type="Proteomes" id="UP001429357">
    <property type="component" value="Unassembled WGS sequence"/>
</dbReference>
<comment type="caution">
    <text evidence="10">The sequence shown here is derived from an EMBL/GenBank/DDBJ whole genome shotgun (WGS) entry which is preliminary data.</text>
</comment>
<dbReference type="PANTHER" id="PTHR33989">
    <property type="match status" value="1"/>
</dbReference>
<evidence type="ECO:0000313" key="11">
    <source>
        <dbReference type="Proteomes" id="UP001429357"/>
    </source>
</evidence>
<feature type="transmembrane region" description="Helical" evidence="8">
    <location>
        <begin position="273"/>
        <end position="296"/>
    </location>
</feature>
<dbReference type="NCBIfam" id="TIGR00410">
    <property type="entry name" value="lacE"/>
    <property type="match status" value="1"/>
</dbReference>
<keyword evidence="6 8" id="KW-1133">Transmembrane helix</keyword>
<dbReference type="Pfam" id="PF02378">
    <property type="entry name" value="PTS_EIIC"/>
    <property type="match status" value="1"/>
</dbReference>
<keyword evidence="3" id="KW-1003">Cell membrane</keyword>
<sequence length="495" mass="52789">MNGLTAWMEKHILPVAAKIGAQKHLVALRDAFIGTMPATMAGAVAVMINAIIRDLPTQFIDGYDGNTIPVIREIIGVNGYVWNGTLAVAGIIFAFSWGFNLARAYKVNDLAGGIVAIAAFLQGVQFSVGATVNVPKGTLTQDALDALAAGDGTGSVIGSSTVTDAVTGQVSEFDTITNNAWGWLKLDHLNANGYFTIMIMGAIAVIIYAKLMQKNITIKLPDSVPPAVSNAFAAILPAAIGLYVVAIINFVVGKVTNGQLLIDLIQEYIAKPFLGVSQGFGILVVVQLMIQVLWFFGIHGTNVMSPVLESVWGVAQLKNVNIFQNGYNGKTGVDAVLDAVKDGEAYNWVRGSFDVYTMFGGSGGTIVLLIAIFLFSKRADYLTVAKLSVGPGIFNINEPVMFGMPIVLNAIFFIPFIVAPIVTTLIGYVATVSGFVAPVSQQVVWVVPPILMSFLATMDWKAPIVTLICMVVAFFIWLPFVLAANKMDPSLGEEN</sequence>
<dbReference type="InterPro" id="IPR003352">
    <property type="entry name" value="PTS_EIIC"/>
</dbReference>
<evidence type="ECO:0000313" key="10">
    <source>
        <dbReference type="EMBL" id="MEO1781717.1"/>
    </source>
</evidence>
<protein>
    <submittedName>
        <fullName evidence="10">PTS system, cellobiose-specific IIC component</fullName>
    </submittedName>
</protein>
<evidence type="ECO:0000256" key="8">
    <source>
        <dbReference type="SAM" id="Phobius"/>
    </source>
</evidence>
<keyword evidence="7 8" id="KW-0472">Membrane</keyword>
<evidence type="ECO:0000256" key="5">
    <source>
        <dbReference type="ARBA" id="ARBA00022692"/>
    </source>
</evidence>
<dbReference type="InterPro" id="IPR004501">
    <property type="entry name" value="PTS_EIIC_3"/>
</dbReference>
<gene>
    <name evidence="10" type="ORF">BAU18_001304</name>
</gene>